<sequence length="66" mass="7834">MAEKGNRRLRWREELYISNKLHLLVRVNQNIFTIMELQVVNANNFDRQTVRLLFSDLILGNSETTT</sequence>
<keyword evidence="2" id="KW-1185">Reference proteome</keyword>
<gene>
    <name evidence="1" type="ORF">KFK09_022244</name>
</gene>
<organism evidence="1 2">
    <name type="scientific">Dendrobium nobile</name>
    <name type="common">Orchid</name>
    <dbReference type="NCBI Taxonomy" id="94219"/>
    <lineage>
        <taxon>Eukaryota</taxon>
        <taxon>Viridiplantae</taxon>
        <taxon>Streptophyta</taxon>
        <taxon>Embryophyta</taxon>
        <taxon>Tracheophyta</taxon>
        <taxon>Spermatophyta</taxon>
        <taxon>Magnoliopsida</taxon>
        <taxon>Liliopsida</taxon>
        <taxon>Asparagales</taxon>
        <taxon>Orchidaceae</taxon>
        <taxon>Epidendroideae</taxon>
        <taxon>Malaxideae</taxon>
        <taxon>Dendrobiinae</taxon>
        <taxon>Dendrobium</taxon>
    </lineage>
</organism>
<reference evidence="1" key="1">
    <citation type="journal article" date="2022" name="Front. Genet.">
        <title>Chromosome-Scale Assembly of the Dendrobium nobile Genome Provides Insights Into the Molecular Mechanism of the Biosynthesis of the Medicinal Active Ingredient of Dendrobium.</title>
        <authorList>
            <person name="Xu Q."/>
            <person name="Niu S.-C."/>
            <person name="Li K.-L."/>
            <person name="Zheng P.-J."/>
            <person name="Zhang X.-J."/>
            <person name="Jia Y."/>
            <person name="Liu Y."/>
            <person name="Niu Y.-X."/>
            <person name="Yu L.-H."/>
            <person name="Chen D.-F."/>
            <person name="Zhang G.-Q."/>
        </authorList>
    </citation>
    <scope>NUCLEOTIDE SEQUENCE</scope>
    <source>
        <tissue evidence="1">Leaf</tissue>
    </source>
</reference>
<protein>
    <submittedName>
        <fullName evidence="1">Uncharacterized protein</fullName>
    </submittedName>
</protein>
<dbReference type="EMBL" id="JAGYWB010000016">
    <property type="protein sequence ID" value="KAI0495937.1"/>
    <property type="molecule type" value="Genomic_DNA"/>
</dbReference>
<dbReference type="AlphaFoldDB" id="A0A8T3AI11"/>
<proteinExistence type="predicted"/>
<dbReference type="Proteomes" id="UP000829196">
    <property type="component" value="Unassembled WGS sequence"/>
</dbReference>
<evidence type="ECO:0000313" key="2">
    <source>
        <dbReference type="Proteomes" id="UP000829196"/>
    </source>
</evidence>
<comment type="caution">
    <text evidence="1">The sequence shown here is derived from an EMBL/GenBank/DDBJ whole genome shotgun (WGS) entry which is preliminary data.</text>
</comment>
<name>A0A8T3AI11_DENNO</name>
<evidence type="ECO:0000313" key="1">
    <source>
        <dbReference type="EMBL" id="KAI0495937.1"/>
    </source>
</evidence>
<accession>A0A8T3AI11</accession>